<evidence type="ECO:0000313" key="2">
    <source>
        <dbReference type="EMBL" id="ACG40105.1"/>
    </source>
</evidence>
<accession>B6TSM2</accession>
<evidence type="ECO:0000256" key="1">
    <source>
        <dbReference type="SAM" id="MobiDB-lite"/>
    </source>
</evidence>
<reference evidence="2" key="1">
    <citation type="journal article" date="2009" name="Plant Mol. Biol.">
        <title>Insights into corn genes derived from large-scale cDNA sequencing.</title>
        <authorList>
            <person name="Alexandrov N.N."/>
            <person name="Brover V.V."/>
            <person name="Freidin S."/>
            <person name="Troukhan M.E."/>
            <person name="Tatarinova T.V."/>
            <person name="Zhang H."/>
            <person name="Swaller T.J."/>
            <person name="Lu Y.P."/>
            <person name="Bouck J."/>
            <person name="Flavell R.B."/>
            <person name="Feldmann K.A."/>
        </authorList>
    </citation>
    <scope>NUCLEOTIDE SEQUENCE</scope>
</reference>
<dbReference type="AlphaFoldDB" id="B6TSM2"/>
<feature type="region of interest" description="Disordered" evidence="1">
    <location>
        <begin position="21"/>
        <end position="45"/>
    </location>
</feature>
<proteinExistence type="evidence at transcript level"/>
<protein>
    <submittedName>
        <fullName evidence="2">Uncharacterized protein</fullName>
    </submittedName>
</protein>
<dbReference type="EMBL" id="EU967987">
    <property type="protein sequence ID" value="ACG40105.1"/>
    <property type="molecule type" value="mRNA"/>
</dbReference>
<feature type="compositionally biased region" description="Polar residues" evidence="1">
    <location>
        <begin position="26"/>
        <end position="42"/>
    </location>
</feature>
<sequence>MGVIALGIAVELGIARRSRAPPWIRGSSSTGRVAASTPNEQPTVEPELQQVEVAEQELIADEQPTVEPELQQVEVAEQELIAGEEQVVQEEPQGEEYDLI</sequence>
<organism evidence="2">
    <name type="scientific">Zea mays</name>
    <name type="common">Maize</name>
    <dbReference type="NCBI Taxonomy" id="4577"/>
    <lineage>
        <taxon>Eukaryota</taxon>
        <taxon>Viridiplantae</taxon>
        <taxon>Streptophyta</taxon>
        <taxon>Embryophyta</taxon>
        <taxon>Tracheophyta</taxon>
        <taxon>Spermatophyta</taxon>
        <taxon>Magnoliopsida</taxon>
        <taxon>Liliopsida</taxon>
        <taxon>Poales</taxon>
        <taxon>Poaceae</taxon>
        <taxon>PACMAD clade</taxon>
        <taxon>Panicoideae</taxon>
        <taxon>Andropogonodae</taxon>
        <taxon>Andropogoneae</taxon>
        <taxon>Tripsacinae</taxon>
        <taxon>Zea</taxon>
    </lineage>
</organism>
<name>B6TSM2_MAIZE</name>